<dbReference type="KEGG" id="smam:Mal15_58400"/>
<evidence type="ECO:0000256" key="4">
    <source>
        <dbReference type="ARBA" id="ARBA00037131"/>
    </source>
</evidence>
<evidence type="ECO:0000313" key="7">
    <source>
        <dbReference type="Proteomes" id="UP000321353"/>
    </source>
</evidence>
<dbReference type="Pfam" id="PF00582">
    <property type="entry name" value="Usp"/>
    <property type="match status" value="2"/>
</dbReference>
<dbReference type="AlphaFoldDB" id="A0A5B9MNY8"/>
<dbReference type="CDD" id="cd00293">
    <property type="entry name" value="USP-like"/>
    <property type="match status" value="1"/>
</dbReference>
<name>A0A5B9MNY8_9BACT</name>
<evidence type="ECO:0000256" key="3">
    <source>
        <dbReference type="ARBA" id="ARBA00022490"/>
    </source>
</evidence>
<accession>A0A5B9MNY8</accession>
<dbReference type="InterPro" id="IPR006015">
    <property type="entry name" value="Universal_stress_UspA"/>
</dbReference>
<comment type="subcellular location">
    <subcellularLocation>
        <location evidence="1">Cytoplasm</location>
    </subcellularLocation>
</comment>
<dbReference type="EMBL" id="CP036264">
    <property type="protein sequence ID" value="QEG01761.1"/>
    <property type="molecule type" value="Genomic_DNA"/>
</dbReference>
<dbReference type="GO" id="GO:0005737">
    <property type="term" value="C:cytoplasm"/>
    <property type="evidence" value="ECO:0007669"/>
    <property type="project" value="UniProtKB-SubCell"/>
</dbReference>
<dbReference type="InterPro" id="IPR006016">
    <property type="entry name" value="UspA"/>
</dbReference>
<dbReference type="PANTHER" id="PTHR47892">
    <property type="entry name" value="UNIVERSAL STRESS PROTEIN E"/>
    <property type="match status" value="1"/>
</dbReference>
<evidence type="ECO:0000256" key="1">
    <source>
        <dbReference type="ARBA" id="ARBA00004496"/>
    </source>
</evidence>
<feature type="domain" description="UspA" evidence="5">
    <location>
        <begin position="173"/>
        <end position="299"/>
    </location>
</feature>
<dbReference type="Gene3D" id="3.40.50.12370">
    <property type="match status" value="1"/>
</dbReference>
<evidence type="ECO:0000313" key="6">
    <source>
        <dbReference type="EMBL" id="QEG01761.1"/>
    </source>
</evidence>
<reference evidence="6 7" key="1">
    <citation type="submission" date="2019-02" db="EMBL/GenBank/DDBJ databases">
        <title>Planctomycetal bacteria perform biofilm scaping via a novel small molecule.</title>
        <authorList>
            <person name="Jeske O."/>
            <person name="Boedeker C."/>
            <person name="Wiegand S."/>
            <person name="Breitling P."/>
            <person name="Kallscheuer N."/>
            <person name="Jogler M."/>
            <person name="Rohde M."/>
            <person name="Petersen J."/>
            <person name="Medema M.H."/>
            <person name="Surup F."/>
            <person name="Jogler C."/>
        </authorList>
    </citation>
    <scope>NUCLEOTIDE SEQUENCE [LARGE SCALE GENOMIC DNA]</scope>
    <source>
        <strain evidence="6 7">Mal15</strain>
    </source>
</reference>
<gene>
    <name evidence="6" type="primary">uspE_6</name>
    <name evidence="6" type="ORF">Mal15_58400</name>
</gene>
<comment type="similarity">
    <text evidence="2">Belongs to the universal stress protein A family.</text>
</comment>
<comment type="function">
    <text evidence="4">Required for resistance to DNA-damaging agents.</text>
</comment>
<sequence length="324" mass="35598">MQRFKNILVYAGTDDPETAIARAFEIAKENKAVVTLMDVIKPLPSAIGIMTHEASPDKLEHLLIEDRGQRLVDLANQFCRESLSVEILVRCGSPAQEITKRVLAGGHDLVIKTADGCTTTGRLFGSIARTLLRICPCPLWILKPKVHAAFNQVLAAIDLDADDETHLKLNNDILELAYAVARRDQAKLHLVSVWDMWMEQSLRRRAGDAEVDAALAKREAKVRNRLDRLLQPPFEGGDEIEVHLQRGQAATNILGVADEIEADLVVMGTVCRTGVAGFLIGNTAENLLSAMKCSVLALKPEGFQSPIEINEDDETAESCMLPMT</sequence>
<evidence type="ECO:0000256" key="2">
    <source>
        <dbReference type="ARBA" id="ARBA00008791"/>
    </source>
</evidence>
<organism evidence="6 7">
    <name type="scientific">Stieleria maiorica</name>
    <dbReference type="NCBI Taxonomy" id="2795974"/>
    <lineage>
        <taxon>Bacteria</taxon>
        <taxon>Pseudomonadati</taxon>
        <taxon>Planctomycetota</taxon>
        <taxon>Planctomycetia</taxon>
        <taxon>Pirellulales</taxon>
        <taxon>Pirellulaceae</taxon>
        <taxon>Stieleria</taxon>
    </lineage>
</organism>
<dbReference type="SUPFAM" id="SSF52402">
    <property type="entry name" value="Adenine nucleotide alpha hydrolases-like"/>
    <property type="match status" value="2"/>
</dbReference>
<dbReference type="PRINTS" id="PR01438">
    <property type="entry name" value="UNVRSLSTRESS"/>
</dbReference>
<dbReference type="RefSeq" id="WP_147870795.1">
    <property type="nucleotide sequence ID" value="NZ_CP036264.1"/>
</dbReference>
<proteinExistence type="inferred from homology"/>
<keyword evidence="7" id="KW-1185">Reference proteome</keyword>
<evidence type="ECO:0000259" key="5">
    <source>
        <dbReference type="Pfam" id="PF00582"/>
    </source>
</evidence>
<dbReference type="PANTHER" id="PTHR47892:SF1">
    <property type="entry name" value="UNIVERSAL STRESS PROTEIN E"/>
    <property type="match status" value="1"/>
</dbReference>
<dbReference type="Proteomes" id="UP000321353">
    <property type="component" value="Chromosome"/>
</dbReference>
<keyword evidence="3" id="KW-0963">Cytoplasm</keyword>
<feature type="domain" description="UspA" evidence="5">
    <location>
        <begin position="4"/>
        <end position="143"/>
    </location>
</feature>
<protein>
    <submittedName>
        <fullName evidence="6">Universal stress protein E</fullName>
    </submittedName>
</protein>